<dbReference type="EC" id="4.1.3.27" evidence="5 15"/>
<evidence type="ECO:0000259" key="17">
    <source>
        <dbReference type="Pfam" id="PF04715"/>
    </source>
</evidence>
<evidence type="ECO:0000256" key="13">
    <source>
        <dbReference type="ARBA" id="ARBA00025634"/>
    </source>
</evidence>
<reference evidence="18 19" key="1">
    <citation type="submission" date="2019-08" db="EMBL/GenBank/DDBJ databases">
        <title>Deep-cultivation of Planctomycetes and their phenomic and genomic characterization uncovers novel biology.</title>
        <authorList>
            <person name="Wiegand S."/>
            <person name="Jogler M."/>
            <person name="Boedeker C."/>
            <person name="Pinto D."/>
            <person name="Vollmers J."/>
            <person name="Rivas-Marin E."/>
            <person name="Kohn T."/>
            <person name="Peeters S.H."/>
            <person name="Heuer A."/>
            <person name="Rast P."/>
            <person name="Oberbeckmann S."/>
            <person name="Bunk B."/>
            <person name="Jeske O."/>
            <person name="Meyerdierks A."/>
            <person name="Storesund J.E."/>
            <person name="Kallscheuer N."/>
            <person name="Luecker S."/>
            <person name="Lage O.M."/>
            <person name="Pohl T."/>
            <person name="Merkel B.J."/>
            <person name="Hornburger P."/>
            <person name="Mueller R.-W."/>
            <person name="Bruemmer F."/>
            <person name="Labrenz M."/>
            <person name="Spormann A.M."/>
            <person name="Op den Camp H."/>
            <person name="Overmann J."/>
            <person name="Amann R."/>
            <person name="Jetten M.S.M."/>
            <person name="Mascher T."/>
            <person name="Medema M.H."/>
            <person name="Devos D.P."/>
            <person name="Kaster A.-K."/>
            <person name="Ovreas L."/>
            <person name="Rohde M."/>
            <person name="Galperin M.Y."/>
            <person name="Jogler C."/>
        </authorList>
    </citation>
    <scope>NUCLEOTIDE SEQUENCE [LARGE SCALE GENOMIC DNA]</scope>
    <source>
        <strain evidence="18 19">DSM 8797</strain>
    </source>
</reference>
<comment type="similarity">
    <text evidence="3 15">Belongs to the anthranilate synthase component I family.</text>
</comment>
<keyword evidence="19" id="KW-1185">Reference proteome</keyword>
<evidence type="ECO:0000256" key="14">
    <source>
        <dbReference type="ARBA" id="ARBA00047683"/>
    </source>
</evidence>
<dbReference type="EMBL" id="CP042910">
    <property type="protein sequence ID" value="QEG18833.1"/>
    <property type="molecule type" value="Genomic_DNA"/>
</dbReference>
<dbReference type="InterPro" id="IPR015890">
    <property type="entry name" value="Chorismate_C"/>
</dbReference>
<evidence type="ECO:0000256" key="3">
    <source>
        <dbReference type="ARBA" id="ARBA00009562"/>
    </source>
</evidence>
<dbReference type="Pfam" id="PF04715">
    <property type="entry name" value="Anth_synt_I_N"/>
    <property type="match status" value="1"/>
</dbReference>
<keyword evidence="12 15" id="KW-0456">Lyase</keyword>
<evidence type="ECO:0000256" key="10">
    <source>
        <dbReference type="ARBA" id="ARBA00022842"/>
    </source>
</evidence>
<keyword evidence="9 15" id="KW-0822">Tryptophan biosynthesis</keyword>
<dbReference type="GO" id="GO:0004049">
    <property type="term" value="F:anthranilate synthase activity"/>
    <property type="evidence" value="ECO:0007669"/>
    <property type="project" value="UniProtKB-EC"/>
</dbReference>
<comment type="subunit">
    <text evidence="4 15">Heterotetramer consisting of two non-identical subunits: a beta subunit (TrpG) and a large alpha subunit (TrpE).</text>
</comment>
<gene>
    <name evidence="15 18" type="primary">trpE</name>
    <name evidence="18" type="ORF">GmarT_47260</name>
</gene>
<evidence type="ECO:0000256" key="8">
    <source>
        <dbReference type="ARBA" id="ARBA00022723"/>
    </source>
</evidence>
<evidence type="ECO:0000256" key="4">
    <source>
        <dbReference type="ARBA" id="ARBA00011575"/>
    </source>
</evidence>
<dbReference type="PANTHER" id="PTHR11236:SF48">
    <property type="entry name" value="ISOCHORISMATE SYNTHASE MENF"/>
    <property type="match status" value="1"/>
</dbReference>
<evidence type="ECO:0000256" key="2">
    <source>
        <dbReference type="ARBA" id="ARBA00004873"/>
    </source>
</evidence>
<dbReference type="Gene3D" id="3.60.120.10">
    <property type="entry name" value="Anthranilate synthase"/>
    <property type="match status" value="1"/>
</dbReference>
<evidence type="ECO:0000256" key="1">
    <source>
        <dbReference type="ARBA" id="ARBA00001946"/>
    </source>
</evidence>
<feature type="domain" description="Chorismate-utilising enzyme C-terminal" evidence="16">
    <location>
        <begin position="246"/>
        <end position="499"/>
    </location>
</feature>
<comment type="catalytic activity">
    <reaction evidence="14 15">
        <text>chorismate + L-glutamine = anthranilate + pyruvate + L-glutamate + H(+)</text>
        <dbReference type="Rhea" id="RHEA:21732"/>
        <dbReference type="ChEBI" id="CHEBI:15361"/>
        <dbReference type="ChEBI" id="CHEBI:15378"/>
        <dbReference type="ChEBI" id="CHEBI:16567"/>
        <dbReference type="ChEBI" id="CHEBI:29748"/>
        <dbReference type="ChEBI" id="CHEBI:29985"/>
        <dbReference type="ChEBI" id="CHEBI:58359"/>
        <dbReference type="EC" id="4.1.3.27"/>
    </reaction>
</comment>
<dbReference type="InterPro" id="IPR005801">
    <property type="entry name" value="ADC_synthase"/>
</dbReference>
<keyword evidence="8 15" id="KW-0479">Metal-binding</keyword>
<name>A0ABX5YTJ1_9PLAN</name>
<keyword evidence="10 15" id="KW-0460">Magnesium</keyword>
<evidence type="ECO:0000313" key="19">
    <source>
        <dbReference type="Proteomes" id="UP000322887"/>
    </source>
</evidence>
<dbReference type="Proteomes" id="UP000322887">
    <property type="component" value="Chromosome"/>
</dbReference>
<dbReference type="NCBIfam" id="TIGR00564">
    <property type="entry name" value="trpE_most"/>
    <property type="match status" value="1"/>
</dbReference>
<evidence type="ECO:0000256" key="5">
    <source>
        <dbReference type="ARBA" id="ARBA00012266"/>
    </source>
</evidence>
<evidence type="ECO:0000256" key="15">
    <source>
        <dbReference type="RuleBase" id="RU364045"/>
    </source>
</evidence>
<keyword evidence="7 15" id="KW-0028">Amino-acid biosynthesis</keyword>
<protein>
    <recommendedName>
        <fullName evidence="6 15">Anthranilate synthase component 1</fullName>
        <ecNumber evidence="5 15">4.1.3.27</ecNumber>
    </recommendedName>
</protein>
<evidence type="ECO:0000313" key="18">
    <source>
        <dbReference type="EMBL" id="QEG18833.1"/>
    </source>
</evidence>
<feature type="domain" description="Anthranilate synthase component I N-terminal" evidence="17">
    <location>
        <begin position="42"/>
        <end position="181"/>
    </location>
</feature>
<dbReference type="Pfam" id="PF00425">
    <property type="entry name" value="Chorismate_bind"/>
    <property type="match status" value="1"/>
</dbReference>
<comment type="function">
    <text evidence="13 15">Part of a heterotetrameric complex that catalyzes the two-step biosynthesis of anthranilate, an intermediate in the biosynthesis of L-tryptophan. In the first step, the glutamine-binding beta subunit (TrpG) of anthranilate synthase (AS) provides the glutamine amidotransferase activity which generates ammonia as a substrate that, along with chorismate, is used in the second step, catalyzed by the large alpha subunit of AS (TrpE) to produce anthranilate. In the absence of TrpG, TrpE can synthesize anthranilate directly from chorismate and high concentrations of ammonia.</text>
</comment>
<dbReference type="InterPro" id="IPR006805">
    <property type="entry name" value="Anth_synth_I_N"/>
</dbReference>
<proteinExistence type="inferred from homology"/>
<evidence type="ECO:0000256" key="9">
    <source>
        <dbReference type="ARBA" id="ARBA00022822"/>
    </source>
</evidence>
<dbReference type="PRINTS" id="PR00095">
    <property type="entry name" value="ANTSNTHASEI"/>
</dbReference>
<evidence type="ECO:0000256" key="6">
    <source>
        <dbReference type="ARBA" id="ARBA00020653"/>
    </source>
</evidence>
<comment type="cofactor">
    <cofactor evidence="1 15">
        <name>Mg(2+)</name>
        <dbReference type="ChEBI" id="CHEBI:18420"/>
    </cofactor>
</comment>
<dbReference type="InterPro" id="IPR005256">
    <property type="entry name" value="Anth_synth_I_PabB"/>
</dbReference>
<evidence type="ECO:0000256" key="11">
    <source>
        <dbReference type="ARBA" id="ARBA00023141"/>
    </source>
</evidence>
<evidence type="ECO:0000259" key="16">
    <source>
        <dbReference type="Pfam" id="PF00425"/>
    </source>
</evidence>
<dbReference type="InterPro" id="IPR019999">
    <property type="entry name" value="Anth_synth_I-like"/>
</dbReference>
<sequence>MPVHPQTVQLRSSMKYVPDFETFKSLSGQVNLVPVYRQLTGDTLTPVSAYQLLEKGPYSFLFESVVGGEQISRYSFLGANPFLTVDAYEQRVVIQQQGQTEERSVEDPLQELETILGQYQAAELPGLPRFCGGAVGYAGYDVVRYSEHLPHAPENDRQLPDLSFALYDHMVVFDQINKTVLVVAHAHLGADLSEAELKDAYRRACDKIDQTCQRFQTGDPSALQMADISVDTHAEPDLNWTSNFTQQKFESAVDACKEYIVAGDIFQVVLSQRLKLETSASPLDIYRSLRVVNPSPFMFLLKTPEVDLVGSSPEIMVRVEDRVTTIRPLAGTRKRGKTEAEDKRLAEELLADPKERAEHVMLIDLARNDVGRVCEFGSVELSDVMVVERYSHVMHITSNVTGTLTEDRSALDALRAGLPAGTVSGAPKVRAMEIIDEFEPHRRGPYAGAVGYLDFTGNMDTCIALRTLVMQGSTAYVQAGAGIVADSVPETEYHETLNKAKGLLKAIEVAEKQLKSSGTH</sequence>
<accession>A0ABX5YTJ1</accession>
<dbReference type="SUPFAM" id="SSF56322">
    <property type="entry name" value="ADC synthase"/>
    <property type="match status" value="1"/>
</dbReference>
<comment type="pathway">
    <text evidence="2 15">Amino-acid biosynthesis; L-tryptophan biosynthesis; L-tryptophan from chorismate: step 1/5.</text>
</comment>
<evidence type="ECO:0000256" key="7">
    <source>
        <dbReference type="ARBA" id="ARBA00022605"/>
    </source>
</evidence>
<organism evidence="18 19">
    <name type="scientific">Gimesia maris</name>
    <dbReference type="NCBI Taxonomy" id="122"/>
    <lineage>
        <taxon>Bacteria</taxon>
        <taxon>Pseudomonadati</taxon>
        <taxon>Planctomycetota</taxon>
        <taxon>Planctomycetia</taxon>
        <taxon>Planctomycetales</taxon>
        <taxon>Planctomycetaceae</taxon>
        <taxon>Gimesia</taxon>
    </lineage>
</organism>
<keyword evidence="11 15" id="KW-0057">Aromatic amino acid biosynthesis</keyword>
<dbReference type="PANTHER" id="PTHR11236">
    <property type="entry name" value="AMINOBENZOATE/ANTHRANILATE SYNTHASE"/>
    <property type="match status" value="1"/>
</dbReference>
<evidence type="ECO:0000256" key="12">
    <source>
        <dbReference type="ARBA" id="ARBA00023239"/>
    </source>
</evidence>